<evidence type="ECO:0000256" key="1">
    <source>
        <dbReference type="SAM" id="Coils"/>
    </source>
</evidence>
<name>A0ABD1JN71_9TELE</name>
<keyword evidence="3" id="KW-1185">Reference proteome</keyword>
<protein>
    <recommendedName>
        <fullName evidence="4">Coiled-coil domain-containing protein 122</fullName>
    </recommendedName>
</protein>
<accession>A0ABD1JN71</accession>
<dbReference type="AlphaFoldDB" id="A0ABD1JN71"/>
<dbReference type="Proteomes" id="UP001591681">
    <property type="component" value="Unassembled WGS sequence"/>
</dbReference>
<dbReference type="EMBL" id="JBHFQA010000014">
    <property type="protein sequence ID" value="KAL2088171.1"/>
    <property type="molecule type" value="Genomic_DNA"/>
</dbReference>
<gene>
    <name evidence="2" type="ORF">ACEWY4_016999</name>
</gene>
<organism evidence="2 3">
    <name type="scientific">Coilia grayii</name>
    <name type="common">Gray's grenadier anchovy</name>
    <dbReference type="NCBI Taxonomy" id="363190"/>
    <lineage>
        <taxon>Eukaryota</taxon>
        <taxon>Metazoa</taxon>
        <taxon>Chordata</taxon>
        <taxon>Craniata</taxon>
        <taxon>Vertebrata</taxon>
        <taxon>Euteleostomi</taxon>
        <taxon>Actinopterygii</taxon>
        <taxon>Neopterygii</taxon>
        <taxon>Teleostei</taxon>
        <taxon>Clupei</taxon>
        <taxon>Clupeiformes</taxon>
        <taxon>Clupeoidei</taxon>
        <taxon>Engraulidae</taxon>
        <taxon>Coilinae</taxon>
        <taxon>Coilia</taxon>
    </lineage>
</organism>
<proteinExistence type="predicted"/>
<evidence type="ECO:0008006" key="4">
    <source>
        <dbReference type="Google" id="ProtNLM"/>
    </source>
</evidence>
<evidence type="ECO:0000313" key="2">
    <source>
        <dbReference type="EMBL" id="KAL2088171.1"/>
    </source>
</evidence>
<keyword evidence="1" id="KW-0175">Coiled coil</keyword>
<feature type="coiled-coil region" evidence="1">
    <location>
        <begin position="162"/>
        <end position="221"/>
    </location>
</feature>
<sequence>MKQATFSDIQKNCKDVEFELKNYDRQINGLLCEIDQIKRHNSSVESQLHEINCENMKLQFHIQEQEERQQSILAGHNAYRKKMEDHKMAVAEAKSRMPMNRELMEARELVRQLRGEGERDALEADLHNAGAEAAKQAHQELRGLEQSVLVKMKTVEEKQAFLRREREVHAQLRKDIEIQNKRFDAIVKRLRCQLSKAQFDHRDLISDIKHMERKVEELTRQVEQS</sequence>
<evidence type="ECO:0000313" key="3">
    <source>
        <dbReference type="Proteomes" id="UP001591681"/>
    </source>
</evidence>
<reference evidence="2 3" key="1">
    <citation type="submission" date="2024-09" db="EMBL/GenBank/DDBJ databases">
        <title>A chromosome-level genome assembly of Gray's grenadier anchovy, Coilia grayii.</title>
        <authorList>
            <person name="Fu Z."/>
        </authorList>
    </citation>
    <scope>NUCLEOTIDE SEQUENCE [LARGE SCALE GENOMIC DNA]</scope>
    <source>
        <strain evidence="2">G4</strain>
        <tissue evidence="2">Muscle</tissue>
    </source>
</reference>
<comment type="caution">
    <text evidence="2">The sequence shown here is derived from an EMBL/GenBank/DDBJ whole genome shotgun (WGS) entry which is preliminary data.</text>
</comment>